<accession>A0A9W8K0D8</accession>
<protein>
    <submittedName>
        <fullName evidence="2">Uncharacterized protein</fullName>
    </submittedName>
</protein>
<evidence type="ECO:0000256" key="1">
    <source>
        <dbReference type="SAM" id="Phobius"/>
    </source>
</evidence>
<keyword evidence="3" id="KW-1185">Reference proteome</keyword>
<feature type="transmembrane region" description="Helical" evidence="1">
    <location>
        <begin position="28"/>
        <end position="50"/>
    </location>
</feature>
<gene>
    <name evidence="2" type="ORF">NLJ89_g5342</name>
</gene>
<dbReference type="Proteomes" id="UP001148786">
    <property type="component" value="Unassembled WGS sequence"/>
</dbReference>
<organism evidence="2 3">
    <name type="scientific">Agrocybe chaxingu</name>
    <dbReference type="NCBI Taxonomy" id="84603"/>
    <lineage>
        <taxon>Eukaryota</taxon>
        <taxon>Fungi</taxon>
        <taxon>Dikarya</taxon>
        <taxon>Basidiomycota</taxon>
        <taxon>Agaricomycotina</taxon>
        <taxon>Agaricomycetes</taxon>
        <taxon>Agaricomycetidae</taxon>
        <taxon>Agaricales</taxon>
        <taxon>Agaricineae</taxon>
        <taxon>Strophariaceae</taxon>
        <taxon>Agrocybe</taxon>
    </lineage>
</organism>
<sequence>MRKNGLLSSLVLVTKDFSLKRNHILPLYFLYILKIVKLNFYLLLAAFVGATSVSAATDSSIGVGAANATVSQLIKSRDMAYAEYKARDLAVKIPRARQLAARAYADYDLIFVRGKTTKEEILEWLAQGEKQGAAAFGSAMIKFHSGGISCAPHCRPFGMEKTVTKTEGSGKAKMEVKTNQYFVMLKCASNSSRPDSKVVIVDGFMVAESLKPPSSQEVYQALIRKVTEMKQMPF</sequence>
<evidence type="ECO:0000313" key="3">
    <source>
        <dbReference type="Proteomes" id="UP001148786"/>
    </source>
</evidence>
<keyword evidence="1" id="KW-0472">Membrane</keyword>
<name>A0A9W8K0D8_9AGAR</name>
<dbReference type="EMBL" id="JANKHO010000495">
    <property type="protein sequence ID" value="KAJ3509208.1"/>
    <property type="molecule type" value="Genomic_DNA"/>
</dbReference>
<dbReference type="AlphaFoldDB" id="A0A9W8K0D8"/>
<dbReference type="OrthoDB" id="3100256at2759"/>
<comment type="caution">
    <text evidence="2">The sequence shown here is derived from an EMBL/GenBank/DDBJ whole genome shotgun (WGS) entry which is preliminary data.</text>
</comment>
<proteinExistence type="predicted"/>
<evidence type="ECO:0000313" key="2">
    <source>
        <dbReference type="EMBL" id="KAJ3509208.1"/>
    </source>
</evidence>
<keyword evidence="1" id="KW-1133">Transmembrane helix</keyword>
<keyword evidence="1" id="KW-0812">Transmembrane</keyword>
<reference evidence="2" key="1">
    <citation type="submission" date="2022-07" db="EMBL/GenBank/DDBJ databases">
        <title>Genome Sequence of Agrocybe chaxingu.</title>
        <authorList>
            <person name="Buettner E."/>
        </authorList>
    </citation>
    <scope>NUCLEOTIDE SEQUENCE</scope>
    <source>
        <strain evidence="2">MP-N11</strain>
    </source>
</reference>